<protein>
    <submittedName>
        <fullName evidence="1">25100_t:CDS:1</fullName>
    </submittedName>
</protein>
<dbReference type="AlphaFoldDB" id="A0A9N9GW46"/>
<evidence type="ECO:0000313" key="2">
    <source>
        <dbReference type="Proteomes" id="UP000789405"/>
    </source>
</evidence>
<gene>
    <name evidence="1" type="ORF">DERYTH_LOCUS9137</name>
</gene>
<proteinExistence type="predicted"/>
<evidence type="ECO:0000313" key="1">
    <source>
        <dbReference type="EMBL" id="CAG8630801.1"/>
    </source>
</evidence>
<dbReference type="OrthoDB" id="2469813at2759"/>
<accession>A0A9N9GW46</accession>
<comment type="caution">
    <text evidence="1">The sequence shown here is derived from an EMBL/GenBank/DDBJ whole genome shotgun (WGS) entry which is preliminary data.</text>
</comment>
<organism evidence="1 2">
    <name type="scientific">Dentiscutata erythropus</name>
    <dbReference type="NCBI Taxonomy" id="1348616"/>
    <lineage>
        <taxon>Eukaryota</taxon>
        <taxon>Fungi</taxon>
        <taxon>Fungi incertae sedis</taxon>
        <taxon>Mucoromycota</taxon>
        <taxon>Glomeromycotina</taxon>
        <taxon>Glomeromycetes</taxon>
        <taxon>Diversisporales</taxon>
        <taxon>Gigasporaceae</taxon>
        <taxon>Dentiscutata</taxon>
    </lineage>
</organism>
<name>A0A9N9GW46_9GLOM</name>
<keyword evidence="2" id="KW-1185">Reference proteome</keyword>
<reference evidence="1" key="1">
    <citation type="submission" date="2021-06" db="EMBL/GenBank/DDBJ databases">
        <authorList>
            <person name="Kallberg Y."/>
            <person name="Tangrot J."/>
            <person name="Rosling A."/>
        </authorList>
    </citation>
    <scope>NUCLEOTIDE SEQUENCE</scope>
    <source>
        <strain evidence="1">MA453B</strain>
    </source>
</reference>
<dbReference type="EMBL" id="CAJVPY010004902">
    <property type="protein sequence ID" value="CAG8630801.1"/>
    <property type="molecule type" value="Genomic_DNA"/>
</dbReference>
<dbReference type="Proteomes" id="UP000789405">
    <property type="component" value="Unassembled WGS sequence"/>
</dbReference>
<sequence length="181" mass="21363">MHLAKEYEGESIDDKIRSKYLEIAVQKQLLKEKASSKNQSKKQKISINDYWENKINFWQVLRRKQLISRGFFHDVEQISKIFASIRATILQLERVDCTMADCFTQLVHLIVTIFHMPKERDTIIPNYQVVVFVINNIVDLHHRAFNQVGDLYVSNEDNINSDVAMNKDYEFNLEELVQDLE</sequence>